<gene>
    <name evidence="1" type="ORF">NE579_08950</name>
</gene>
<reference evidence="1" key="1">
    <citation type="submission" date="2022-06" db="EMBL/GenBank/DDBJ databases">
        <title>Isolation of gut microbiota from human fecal samples.</title>
        <authorList>
            <person name="Pamer E.G."/>
            <person name="Barat B."/>
            <person name="Waligurski E."/>
            <person name="Medina S."/>
            <person name="Paddock L."/>
            <person name="Mostad J."/>
        </authorList>
    </citation>
    <scope>NUCLEOTIDE SEQUENCE</scope>
    <source>
        <strain evidence="1">DFI.9.91</strain>
    </source>
</reference>
<organism evidence="1 2">
    <name type="scientific">Intestinimonas massiliensis</name>
    <name type="common">ex Afouda et al. 2020</name>
    <dbReference type="NCBI Taxonomy" id="1673721"/>
    <lineage>
        <taxon>Bacteria</taxon>
        <taxon>Bacillati</taxon>
        <taxon>Bacillota</taxon>
        <taxon>Clostridia</taxon>
        <taxon>Eubacteriales</taxon>
        <taxon>Intestinimonas</taxon>
    </lineage>
</organism>
<evidence type="ECO:0000313" key="1">
    <source>
        <dbReference type="EMBL" id="MCQ4770590.1"/>
    </source>
</evidence>
<evidence type="ECO:0000313" key="2">
    <source>
        <dbReference type="Proteomes" id="UP001204562"/>
    </source>
</evidence>
<dbReference type="PANTHER" id="PTHR41260">
    <property type="entry name" value="PROTEIN ECSC"/>
    <property type="match status" value="1"/>
</dbReference>
<accession>A0AAW5JQE0</accession>
<dbReference type="Proteomes" id="UP001204562">
    <property type="component" value="Unassembled WGS sequence"/>
</dbReference>
<proteinExistence type="predicted"/>
<dbReference type="RefSeq" id="WP_256304002.1">
    <property type="nucleotide sequence ID" value="NZ_JANFYS010000016.1"/>
</dbReference>
<comment type="caution">
    <text evidence="1">The sequence shown here is derived from an EMBL/GenBank/DDBJ whole genome shotgun (WGS) entry which is preliminary data.</text>
</comment>
<dbReference type="InterPro" id="IPR024787">
    <property type="entry name" value="EcsC"/>
</dbReference>
<dbReference type="EMBL" id="JANFYS010000016">
    <property type="protein sequence ID" value="MCQ4770590.1"/>
    <property type="molecule type" value="Genomic_DNA"/>
</dbReference>
<dbReference type="Pfam" id="PF12787">
    <property type="entry name" value="EcsC"/>
    <property type="match status" value="1"/>
</dbReference>
<sequence>MPINPYVNQYNRQLDAIRRREAKLFRVRAPRNAPGGSLMAKIEERIPEKLRGTLDTAFYTAFQVLFQQGTGLLKKTIPEKKLRGERYIREYFLKEDPSAEHVHAFHKSGSRGGAAATAAATLEGCALGLLGMGLPDIPILMTLLLRAVYQTALRYGFPYDTREERYYILLLLCAALTRGAERKDYSDRADGFGRAVDHGERPPFDLDAQMRETSRALADAMLVVKFIQGTAVVGVVGGACNFSASRRVTEVANLKYQKRFLEKKRRGL</sequence>
<dbReference type="PANTHER" id="PTHR41260:SF1">
    <property type="entry name" value="PROTEIN ECSC"/>
    <property type="match status" value="1"/>
</dbReference>
<name>A0AAW5JQE0_9FIRM</name>
<protein>
    <submittedName>
        <fullName evidence="1">EcsC family protein</fullName>
    </submittedName>
</protein>
<dbReference type="AlphaFoldDB" id="A0AAW5JQE0"/>